<gene>
    <name evidence="1" type="ORF">ABF77_11530</name>
</gene>
<proteinExistence type="predicted"/>
<comment type="caution">
    <text evidence="1">The sequence shown here is derived from an EMBL/GenBank/DDBJ whole genome shotgun (WGS) entry which is preliminary data.</text>
</comment>
<dbReference type="EMBL" id="LEDI01000020">
    <property type="protein sequence ID" value="KLQ03820.1"/>
    <property type="molecule type" value="Genomic_DNA"/>
</dbReference>
<organism evidence="1 2">
    <name type="scientific">Enterobacter roggenkampii</name>
    <dbReference type="NCBI Taxonomy" id="1812935"/>
    <lineage>
        <taxon>Bacteria</taxon>
        <taxon>Pseudomonadati</taxon>
        <taxon>Pseudomonadota</taxon>
        <taxon>Gammaproteobacteria</taxon>
        <taxon>Enterobacterales</taxon>
        <taxon>Enterobacteriaceae</taxon>
        <taxon>Enterobacter</taxon>
        <taxon>Enterobacter cloacae complex</taxon>
    </lineage>
</organism>
<evidence type="ECO:0008006" key="3">
    <source>
        <dbReference type="Google" id="ProtNLM"/>
    </source>
</evidence>
<evidence type="ECO:0000313" key="2">
    <source>
        <dbReference type="Proteomes" id="UP000036013"/>
    </source>
</evidence>
<reference evidence="1 2" key="1">
    <citation type="submission" date="2015-06" db="EMBL/GenBank/DDBJ databases">
        <authorList>
            <person name="Adams M."/>
            <person name="Sutton G."/>
            <person name="Nelson K."/>
            <person name="Bonomo R."/>
            <person name="McCorrison J."/>
            <person name="Sanka R."/>
            <person name="Brinkac L."/>
            <person name="Nierman W."/>
        </authorList>
    </citation>
    <scope>NUCLEOTIDE SEQUENCE [LARGE SCALE GENOMIC DNA]</scope>
    <source>
        <strain evidence="1 2">GN02692</strain>
    </source>
</reference>
<dbReference type="Proteomes" id="UP000036013">
    <property type="component" value="Unassembled WGS sequence"/>
</dbReference>
<sequence length="219" mass="24157">MATGDQNDFVRRLKSVLPVQWFNDSNPKLDAVLNGLASALSWAYQLYAYAVLQTRILTATDGWLDIIANDFFGERIKRQAWQTDEDFLNIIRINLFRERGTRQAIIKVLEDLTGNTPKIIEPSRPQDCGGYSMPCMGYGVAGAYGSMAMPYQAFVIAYRPTGAGIPYVGGYASTVSGYSTPSRGKYASYSELTSVTDAQIYAAVASVKMEGTAVWVRIE</sequence>
<dbReference type="RefSeq" id="WP_047748179.1">
    <property type="nucleotide sequence ID" value="NZ_LEDI01000020.1"/>
</dbReference>
<dbReference type="InterPro" id="IPR016884">
    <property type="entry name" value="UCP028438"/>
</dbReference>
<name>A0A837LES8_9ENTR</name>
<dbReference type="AlphaFoldDB" id="A0A837LES8"/>
<dbReference type="PIRSF" id="PIRSF028438">
    <property type="entry name" value="UCP028438"/>
    <property type="match status" value="1"/>
</dbReference>
<accession>A0A837LES8</accession>
<evidence type="ECO:0000313" key="1">
    <source>
        <dbReference type="EMBL" id="KLQ03820.1"/>
    </source>
</evidence>
<protein>
    <recommendedName>
        <fullName evidence="3">DUF2612 domain-containing protein</fullName>
    </recommendedName>
</protein>